<gene>
    <name evidence="3" type="ORF">Q8F55_006275</name>
</gene>
<evidence type="ECO:0000259" key="2">
    <source>
        <dbReference type="Pfam" id="PF00035"/>
    </source>
</evidence>
<dbReference type="RefSeq" id="XP_069206810.1">
    <property type="nucleotide sequence ID" value="XM_069354739.1"/>
</dbReference>
<protein>
    <recommendedName>
        <fullName evidence="2">DRBM domain-containing protein</fullName>
    </recommendedName>
</protein>
<evidence type="ECO:0000256" key="1">
    <source>
        <dbReference type="SAM" id="MobiDB-lite"/>
    </source>
</evidence>
<dbReference type="SUPFAM" id="SSF54768">
    <property type="entry name" value="dsRNA-binding domain-like"/>
    <property type="match status" value="1"/>
</dbReference>
<dbReference type="GeneID" id="95987318"/>
<proteinExistence type="predicted"/>
<reference evidence="3 4" key="1">
    <citation type="submission" date="2023-08" db="EMBL/GenBank/DDBJ databases">
        <title>Annotated Genome Sequence of Vanrija albida AlHP1.</title>
        <authorList>
            <person name="Herzog R."/>
        </authorList>
    </citation>
    <scope>NUCLEOTIDE SEQUENCE [LARGE SCALE GENOMIC DNA]</scope>
    <source>
        <strain evidence="3 4">AlHP1</strain>
    </source>
</reference>
<evidence type="ECO:0000313" key="3">
    <source>
        <dbReference type="EMBL" id="KAL1406866.1"/>
    </source>
</evidence>
<feature type="compositionally biased region" description="Basic residues" evidence="1">
    <location>
        <begin position="1"/>
        <end position="10"/>
    </location>
</feature>
<comment type="caution">
    <text evidence="3">The sequence shown here is derived from an EMBL/GenBank/DDBJ whole genome shotgun (WGS) entry which is preliminary data.</text>
</comment>
<dbReference type="Gene3D" id="3.30.160.20">
    <property type="match status" value="1"/>
</dbReference>
<organism evidence="3 4">
    <name type="scientific">Vanrija albida</name>
    <dbReference type="NCBI Taxonomy" id="181172"/>
    <lineage>
        <taxon>Eukaryota</taxon>
        <taxon>Fungi</taxon>
        <taxon>Dikarya</taxon>
        <taxon>Basidiomycota</taxon>
        <taxon>Agaricomycotina</taxon>
        <taxon>Tremellomycetes</taxon>
        <taxon>Trichosporonales</taxon>
        <taxon>Trichosporonaceae</taxon>
        <taxon>Vanrija</taxon>
    </lineage>
</organism>
<accession>A0ABR3PWN9</accession>
<feature type="compositionally biased region" description="Low complexity" evidence="1">
    <location>
        <begin position="98"/>
        <end position="111"/>
    </location>
</feature>
<feature type="compositionally biased region" description="Basic and acidic residues" evidence="1">
    <location>
        <begin position="112"/>
        <end position="121"/>
    </location>
</feature>
<keyword evidence="4" id="KW-1185">Reference proteome</keyword>
<feature type="region of interest" description="Disordered" evidence="1">
    <location>
        <begin position="310"/>
        <end position="332"/>
    </location>
</feature>
<name>A0ABR3PWN9_9TREE</name>
<dbReference type="EMBL" id="JBBXJM010000005">
    <property type="protein sequence ID" value="KAL1406866.1"/>
    <property type="molecule type" value="Genomic_DNA"/>
</dbReference>
<feature type="domain" description="DRBM" evidence="2">
    <location>
        <begin position="369"/>
        <end position="422"/>
    </location>
</feature>
<feature type="region of interest" description="Disordered" evidence="1">
    <location>
        <begin position="1"/>
        <end position="138"/>
    </location>
</feature>
<dbReference type="InterPro" id="IPR014720">
    <property type="entry name" value="dsRBD_dom"/>
</dbReference>
<dbReference type="Proteomes" id="UP001565368">
    <property type="component" value="Unassembled WGS sequence"/>
</dbReference>
<dbReference type="Pfam" id="PF00035">
    <property type="entry name" value="dsrm"/>
    <property type="match status" value="1"/>
</dbReference>
<dbReference type="CDD" id="cd00048">
    <property type="entry name" value="DSRM_SF"/>
    <property type="match status" value="1"/>
</dbReference>
<evidence type="ECO:0000313" key="4">
    <source>
        <dbReference type="Proteomes" id="UP001565368"/>
    </source>
</evidence>
<sequence length="434" mass="47503">MTSSSMRRHSGLPTQRERDSTKAYRNALTEAATEQPDAAMPPPLLPPAKNLKTHSNADNLTAADRVRDLLSNNEDESSVVWRPSKPRLPPGPLGTSHPWSPSSPYLSISSSSEKDMSHSESSDAEEETPSSPAPTTALFHKTGCDITLPQFAGDTFFPHIPRLALDPTLPNMAAEHPARVWNVLLHSLPPDLQPMVQWEYEEVTLLGHAHRLFKVLPADRYSPEYRKVVRLIDGSKTWSGAPQKLKVDAQNHALAACIADDALTWIYSPNVAPAAEDGYNSDGDSVREVIENPDMIDVEDDSMMELVRGEESGEISKGDSALPGSHSSPAVSRTMLPRHRTNYLQQASLFQQRVVNATTAPVQGPEDDFCHSSGLPPPKYTQLILKNPGQVTSFIGQVTVDDELFTGGVPAASLKDARQQVAWMVFTGHFGQRP</sequence>